<dbReference type="Proteomes" id="UP000236333">
    <property type="component" value="Unassembled WGS sequence"/>
</dbReference>
<protein>
    <submittedName>
        <fullName evidence="2">Uncharacterized protein</fullName>
    </submittedName>
</protein>
<accession>A0A2J8A3K0</accession>
<feature type="compositionally biased region" description="Low complexity" evidence="1">
    <location>
        <begin position="226"/>
        <end position="235"/>
    </location>
</feature>
<evidence type="ECO:0000256" key="1">
    <source>
        <dbReference type="SAM" id="MobiDB-lite"/>
    </source>
</evidence>
<gene>
    <name evidence="2" type="ORF">TSOC_006487</name>
</gene>
<sequence>MRGAELPGLNHVRDHVDDWESAVLTLSLTASALAESVGGARAPPAAGRPPGVPASAPPAAPCLLIPAAQLKPGRLFVVANLQGAYYTLLELLSRHKFDFRCDNLMHCGNLVAPPAGAAAAARRSASSASVLQLARRHGARGPMGANECLALLAAAAAGRAEEEEQQQQQQQQQQQLLHASAGAGVLTGGRRSALSLQLAAAAAAKPAAAEGGAFARPVAARAAATAASGYGSGSDSDSDSSDGEESDEEMVQAPATPCREPSPATPAYGSSKGCGGGVPGRLDTLALASLLSLPATVVVEAYGLALQHAGPAAVGSGAAAAAGAGRHHVLYSHRRPGTGACGAAGGGAAATGLALARDVVRCAVLPPLRALQRDSPGFVAKVAAGVAPSREELLLEVVEEQLSELDLPPAAER</sequence>
<proteinExistence type="predicted"/>
<dbReference type="Gene3D" id="3.60.21.10">
    <property type="match status" value="1"/>
</dbReference>
<evidence type="ECO:0000313" key="3">
    <source>
        <dbReference type="Proteomes" id="UP000236333"/>
    </source>
</evidence>
<comment type="caution">
    <text evidence="2">The sequence shown here is derived from an EMBL/GenBank/DDBJ whole genome shotgun (WGS) entry which is preliminary data.</text>
</comment>
<name>A0A2J8A3K0_9CHLO</name>
<reference evidence="2 3" key="1">
    <citation type="journal article" date="2017" name="Mol. Biol. Evol.">
        <title>The 4-celled Tetrabaena socialis nuclear genome reveals the essential components for genetic control of cell number at the origin of multicellularity in the volvocine lineage.</title>
        <authorList>
            <person name="Featherston J."/>
            <person name="Arakaki Y."/>
            <person name="Hanschen E.R."/>
            <person name="Ferris P.J."/>
            <person name="Michod R.E."/>
            <person name="Olson B.J.S.C."/>
            <person name="Nozaki H."/>
            <person name="Durand P.M."/>
        </authorList>
    </citation>
    <scope>NUCLEOTIDE SEQUENCE [LARGE SCALE GENOMIC DNA]</scope>
    <source>
        <strain evidence="2 3">NIES-571</strain>
    </source>
</reference>
<dbReference type="EMBL" id="PGGS01000199">
    <property type="protein sequence ID" value="PNH07076.1"/>
    <property type="molecule type" value="Genomic_DNA"/>
</dbReference>
<organism evidence="2 3">
    <name type="scientific">Tetrabaena socialis</name>
    <dbReference type="NCBI Taxonomy" id="47790"/>
    <lineage>
        <taxon>Eukaryota</taxon>
        <taxon>Viridiplantae</taxon>
        <taxon>Chlorophyta</taxon>
        <taxon>core chlorophytes</taxon>
        <taxon>Chlorophyceae</taxon>
        <taxon>CS clade</taxon>
        <taxon>Chlamydomonadales</taxon>
        <taxon>Tetrabaenaceae</taxon>
        <taxon>Tetrabaena</taxon>
    </lineage>
</organism>
<feature type="region of interest" description="Disordered" evidence="1">
    <location>
        <begin position="226"/>
        <end position="273"/>
    </location>
</feature>
<feature type="compositionally biased region" description="Acidic residues" evidence="1">
    <location>
        <begin position="236"/>
        <end position="250"/>
    </location>
</feature>
<dbReference type="OrthoDB" id="544875at2759"/>
<dbReference type="InterPro" id="IPR029052">
    <property type="entry name" value="Metallo-depent_PP-like"/>
</dbReference>
<evidence type="ECO:0000313" key="2">
    <source>
        <dbReference type="EMBL" id="PNH07076.1"/>
    </source>
</evidence>
<dbReference type="AlphaFoldDB" id="A0A2J8A3K0"/>
<keyword evidence="3" id="KW-1185">Reference proteome</keyword>